<feature type="region of interest" description="Disordered" evidence="1">
    <location>
        <begin position="136"/>
        <end position="206"/>
    </location>
</feature>
<evidence type="ECO:0000313" key="2">
    <source>
        <dbReference type="EMBL" id="ETS84794.1"/>
    </source>
</evidence>
<dbReference type="OrthoDB" id="5403157at2759"/>
<dbReference type="GeneID" id="19267832"/>
<reference evidence="3" key="1">
    <citation type="journal article" date="2015" name="BMC Genomics">
        <title>Genomic and transcriptomic analysis of the endophytic fungus Pestalotiopsis fici reveals its lifestyle and high potential for synthesis of natural products.</title>
        <authorList>
            <person name="Wang X."/>
            <person name="Zhang X."/>
            <person name="Liu L."/>
            <person name="Xiang M."/>
            <person name="Wang W."/>
            <person name="Sun X."/>
            <person name="Che Y."/>
            <person name="Guo L."/>
            <person name="Liu G."/>
            <person name="Guo L."/>
            <person name="Wang C."/>
            <person name="Yin W.B."/>
            <person name="Stadler M."/>
            <person name="Zhang X."/>
            <person name="Liu X."/>
        </authorList>
    </citation>
    <scope>NUCLEOTIDE SEQUENCE [LARGE SCALE GENOMIC DNA]</scope>
    <source>
        <strain evidence="3">W106-1 / CGMCC3.15140</strain>
    </source>
</reference>
<organism evidence="2 3">
    <name type="scientific">Pestalotiopsis fici (strain W106-1 / CGMCC3.15140)</name>
    <dbReference type="NCBI Taxonomy" id="1229662"/>
    <lineage>
        <taxon>Eukaryota</taxon>
        <taxon>Fungi</taxon>
        <taxon>Dikarya</taxon>
        <taxon>Ascomycota</taxon>
        <taxon>Pezizomycotina</taxon>
        <taxon>Sordariomycetes</taxon>
        <taxon>Xylariomycetidae</taxon>
        <taxon>Amphisphaeriales</taxon>
        <taxon>Sporocadaceae</taxon>
        <taxon>Pestalotiopsis</taxon>
    </lineage>
</organism>
<dbReference type="eggNOG" id="ENOG502SBZM">
    <property type="taxonomic scope" value="Eukaryota"/>
</dbReference>
<dbReference type="RefSeq" id="XP_007829591.1">
    <property type="nucleotide sequence ID" value="XM_007831400.1"/>
</dbReference>
<proteinExistence type="predicted"/>
<evidence type="ECO:0000256" key="1">
    <source>
        <dbReference type="SAM" id="MobiDB-lite"/>
    </source>
</evidence>
<evidence type="ECO:0000313" key="3">
    <source>
        <dbReference type="Proteomes" id="UP000030651"/>
    </source>
</evidence>
<dbReference type="EMBL" id="KI912110">
    <property type="protein sequence ID" value="ETS84794.1"/>
    <property type="molecule type" value="Genomic_DNA"/>
</dbReference>
<dbReference type="AlphaFoldDB" id="W3XFL7"/>
<dbReference type="OMA" id="SEDQHAR"/>
<feature type="compositionally biased region" description="Polar residues" evidence="1">
    <location>
        <begin position="61"/>
        <end position="70"/>
    </location>
</feature>
<feature type="compositionally biased region" description="Basic and acidic residues" evidence="1">
    <location>
        <begin position="188"/>
        <end position="198"/>
    </location>
</feature>
<sequence>MPSLGAQQPPQPASGSSAHTPVASYIPSGVHANPLPMGKYYPSNYEHRQPSPQMHPVRPSVGNSTSTIKSDPQIPTVRTEGPSGHSRQESEAKRRLQQYQRDMIAQASLAINSGNLNAAALNAISLRNIGFSSAPTKPSKPNLAPLGSPGPVTPLDLETNDDGYLGVRFRKSEDQHARDDISCALRAEGQRRQRESDRSPALSPVF</sequence>
<gene>
    <name evidence="2" type="ORF">PFICI_02819</name>
</gene>
<feature type="region of interest" description="Disordered" evidence="1">
    <location>
        <begin position="1"/>
        <end position="96"/>
    </location>
</feature>
<dbReference type="HOGENOM" id="CLU_100325_0_0_1"/>
<feature type="compositionally biased region" description="Polar residues" evidence="1">
    <location>
        <begin position="1"/>
        <end position="19"/>
    </location>
</feature>
<accession>W3XFL7</accession>
<keyword evidence="3" id="KW-1185">Reference proteome</keyword>
<protein>
    <submittedName>
        <fullName evidence="2">Uncharacterized protein</fullName>
    </submittedName>
</protein>
<dbReference type="InParanoid" id="W3XFL7"/>
<name>W3XFL7_PESFW</name>
<dbReference type="Proteomes" id="UP000030651">
    <property type="component" value="Unassembled WGS sequence"/>
</dbReference>
<feature type="compositionally biased region" description="Basic and acidic residues" evidence="1">
    <location>
        <begin position="170"/>
        <end position="181"/>
    </location>
</feature>
<dbReference type="KEGG" id="pfy:PFICI_02819"/>